<proteinExistence type="predicted"/>
<protein>
    <submittedName>
        <fullName evidence="2">Uncharacterized protein</fullName>
    </submittedName>
</protein>
<comment type="caution">
    <text evidence="2">The sequence shown here is derived from an EMBL/GenBank/DDBJ whole genome shotgun (WGS) entry which is preliminary data.</text>
</comment>
<name>A0A9P1I7U8_9PELO</name>
<organism evidence="2 3">
    <name type="scientific">Caenorhabditis angaria</name>
    <dbReference type="NCBI Taxonomy" id="860376"/>
    <lineage>
        <taxon>Eukaryota</taxon>
        <taxon>Metazoa</taxon>
        <taxon>Ecdysozoa</taxon>
        <taxon>Nematoda</taxon>
        <taxon>Chromadorea</taxon>
        <taxon>Rhabditida</taxon>
        <taxon>Rhabditina</taxon>
        <taxon>Rhabditomorpha</taxon>
        <taxon>Rhabditoidea</taxon>
        <taxon>Rhabditidae</taxon>
        <taxon>Peloderinae</taxon>
        <taxon>Caenorhabditis</taxon>
    </lineage>
</organism>
<gene>
    <name evidence="2" type="ORF">CAMP_LOCUS2298</name>
</gene>
<reference evidence="2" key="1">
    <citation type="submission" date="2022-11" db="EMBL/GenBank/DDBJ databases">
        <authorList>
            <person name="Kikuchi T."/>
        </authorList>
    </citation>
    <scope>NUCLEOTIDE SEQUENCE</scope>
    <source>
        <strain evidence="2">PS1010</strain>
    </source>
</reference>
<dbReference type="OrthoDB" id="5587616at2759"/>
<feature type="region of interest" description="Disordered" evidence="1">
    <location>
        <begin position="1"/>
        <end position="35"/>
    </location>
</feature>
<sequence>MTIMPTVGEGDANNNSIDEEQYGNPDKLSEDEREQIKEQFDTAFSAGAEKAEGLVETDLKIITEPICTELAPVKASLAYDCTVRRIASPL</sequence>
<keyword evidence="3" id="KW-1185">Reference proteome</keyword>
<dbReference type="EMBL" id="CANHGI010000001">
    <property type="protein sequence ID" value="CAI5439661.1"/>
    <property type="molecule type" value="Genomic_DNA"/>
</dbReference>
<dbReference type="AlphaFoldDB" id="A0A9P1I7U8"/>
<evidence type="ECO:0000313" key="3">
    <source>
        <dbReference type="Proteomes" id="UP001152747"/>
    </source>
</evidence>
<evidence type="ECO:0000256" key="1">
    <source>
        <dbReference type="SAM" id="MobiDB-lite"/>
    </source>
</evidence>
<evidence type="ECO:0000313" key="2">
    <source>
        <dbReference type="EMBL" id="CAI5439661.1"/>
    </source>
</evidence>
<accession>A0A9P1I7U8</accession>
<dbReference type="Proteomes" id="UP001152747">
    <property type="component" value="Unassembled WGS sequence"/>
</dbReference>